<evidence type="ECO:0000256" key="6">
    <source>
        <dbReference type="ARBA" id="ARBA00022827"/>
    </source>
</evidence>
<keyword evidence="13" id="KW-1185">Reference proteome</keyword>
<dbReference type="AlphaFoldDB" id="A0A3G9JLF2"/>
<evidence type="ECO:0000256" key="3">
    <source>
        <dbReference type="ARBA" id="ARBA00022630"/>
    </source>
</evidence>
<dbReference type="RefSeq" id="WP_125663421.1">
    <property type="nucleotide sequence ID" value="NZ_AP019308.1"/>
</dbReference>
<keyword evidence="5 10" id="KW-0479">Metal-binding</keyword>
<gene>
    <name evidence="12" type="ORF">Back11_50690</name>
</gene>
<dbReference type="GO" id="GO:0016740">
    <property type="term" value="F:transferase activity"/>
    <property type="evidence" value="ECO:0007669"/>
    <property type="project" value="UniProtKB-UniRule"/>
</dbReference>
<evidence type="ECO:0000313" key="12">
    <source>
        <dbReference type="EMBL" id="BBH23724.1"/>
    </source>
</evidence>
<dbReference type="Gene3D" id="3.10.520.10">
    <property type="entry name" value="ApbE-like domains"/>
    <property type="match status" value="1"/>
</dbReference>
<protein>
    <recommendedName>
        <fullName evidence="2 10">FAD:protein FMN transferase</fullName>
        <ecNumber evidence="1 10">2.7.1.180</ecNumber>
    </recommendedName>
    <alternativeName>
        <fullName evidence="8 10">Flavin transferase</fullName>
    </alternativeName>
</protein>
<proteinExistence type="inferred from homology"/>
<dbReference type="KEGG" id="pbk:Back11_50690"/>
<dbReference type="GO" id="GO:0046872">
    <property type="term" value="F:metal ion binding"/>
    <property type="evidence" value="ECO:0007669"/>
    <property type="project" value="UniProtKB-UniRule"/>
</dbReference>
<comment type="cofactor">
    <cofactor evidence="11">
        <name>Mg(2+)</name>
        <dbReference type="ChEBI" id="CHEBI:18420"/>
    </cofactor>
    <cofactor evidence="11">
        <name>Mn(2+)</name>
        <dbReference type="ChEBI" id="CHEBI:29035"/>
    </cofactor>
    <text evidence="11">Magnesium. Can also use manganese.</text>
</comment>
<dbReference type="EMBL" id="AP019308">
    <property type="protein sequence ID" value="BBH23724.1"/>
    <property type="molecule type" value="Genomic_DNA"/>
</dbReference>
<name>A0A3G9JLF2_9BACL</name>
<dbReference type="EC" id="2.7.1.180" evidence="1 10"/>
<keyword evidence="7 10" id="KW-0460">Magnesium</keyword>
<keyword evidence="4 10" id="KW-0808">Transferase</keyword>
<evidence type="ECO:0000256" key="8">
    <source>
        <dbReference type="ARBA" id="ARBA00031306"/>
    </source>
</evidence>
<evidence type="ECO:0000256" key="5">
    <source>
        <dbReference type="ARBA" id="ARBA00022723"/>
    </source>
</evidence>
<dbReference type="OrthoDB" id="9778595at2"/>
<reference evidence="12 13" key="1">
    <citation type="submission" date="2018-11" db="EMBL/GenBank/DDBJ databases">
        <title>Complete genome sequence of Paenibacillus baekrokdamisoli strain KCTC 33723.</title>
        <authorList>
            <person name="Kang S.W."/>
            <person name="Lee K.C."/>
            <person name="Kim K.K."/>
            <person name="Kim J.S."/>
            <person name="Kim D.S."/>
            <person name="Ko S.H."/>
            <person name="Yang S.H."/>
            <person name="Lee J.S."/>
        </authorList>
    </citation>
    <scope>NUCLEOTIDE SEQUENCE [LARGE SCALE GENOMIC DNA]</scope>
    <source>
        <strain evidence="12 13">KCTC 33723</strain>
    </source>
</reference>
<keyword evidence="3 10" id="KW-0285">Flavoprotein</keyword>
<evidence type="ECO:0000256" key="9">
    <source>
        <dbReference type="ARBA" id="ARBA00048540"/>
    </source>
</evidence>
<dbReference type="InterPro" id="IPR024932">
    <property type="entry name" value="ApbE"/>
</dbReference>
<feature type="binding site" evidence="11">
    <location>
        <position position="166"/>
    </location>
    <ligand>
        <name>Mg(2+)</name>
        <dbReference type="ChEBI" id="CHEBI:18420"/>
    </ligand>
</feature>
<evidence type="ECO:0000256" key="4">
    <source>
        <dbReference type="ARBA" id="ARBA00022679"/>
    </source>
</evidence>
<accession>A0A3G9JLF2</accession>
<comment type="catalytic activity">
    <reaction evidence="9 10">
        <text>L-threonyl-[protein] + FAD = FMN-L-threonyl-[protein] + AMP + H(+)</text>
        <dbReference type="Rhea" id="RHEA:36847"/>
        <dbReference type="Rhea" id="RHEA-COMP:11060"/>
        <dbReference type="Rhea" id="RHEA-COMP:11061"/>
        <dbReference type="ChEBI" id="CHEBI:15378"/>
        <dbReference type="ChEBI" id="CHEBI:30013"/>
        <dbReference type="ChEBI" id="CHEBI:57692"/>
        <dbReference type="ChEBI" id="CHEBI:74257"/>
        <dbReference type="ChEBI" id="CHEBI:456215"/>
        <dbReference type="EC" id="2.7.1.180"/>
    </reaction>
</comment>
<evidence type="ECO:0000256" key="11">
    <source>
        <dbReference type="PIRSR" id="PIRSR006268-2"/>
    </source>
</evidence>
<evidence type="ECO:0000256" key="2">
    <source>
        <dbReference type="ARBA" id="ARBA00016337"/>
    </source>
</evidence>
<evidence type="ECO:0000256" key="1">
    <source>
        <dbReference type="ARBA" id="ARBA00011955"/>
    </source>
</evidence>
<keyword evidence="6 10" id="KW-0274">FAD</keyword>
<organism evidence="12 13">
    <name type="scientific">Paenibacillus baekrokdamisoli</name>
    <dbReference type="NCBI Taxonomy" id="1712516"/>
    <lineage>
        <taxon>Bacteria</taxon>
        <taxon>Bacillati</taxon>
        <taxon>Bacillota</taxon>
        <taxon>Bacilli</taxon>
        <taxon>Bacillales</taxon>
        <taxon>Paenibacillaceae</taxon>
        <taxon>Paenibacillus</taxon>
    </lineage>
</organism>
<dbReference type="PANTHER" id="PTHR30040:SF2">
    <property type="entry name" value="FAD:PROTEIN FMN TRANSFERASE"/>
    <property type="match status" value="1"/>
</dbReference>
<dbReference type="PANTHER" id="PTHR30040">
    <property type="entry name" value="THIAMINE BIOSYNTHESIS LIPOPROTEIN APBE"/>
    <property type="match status" value="1"/>
</dbReference>
<evidence type="ECO:0000256" key="10">
    <source>
        <dbReference type="PIRNR" id="PIRNR006268"/>
    </source>
</evidence>
<evidence type="ECO:0000256" key="7">
    <source>
        <dbReference type="ARBA" id="ARBA00022842"/>
    </source>
</evidence>
<comment type="similarity">
    <text evidence="10">Belongs to the ApbE family.</text>
</comment>
<dbReference type="PIRSF" id="PIRSF006268">
    <property type="entry name" value="ApbE"/>
    <property type="match status" value="1"/>
</dbReference>
<evidence type="ECO:0000313" key="13">
    <source>
        <dbReference type="Proteomes" id="UP000275368"/>
    </source>
</evidence>
<dbReference type="InterPro" id="IPR003374">
    <property type="entry name" value="ApbE-like_sf"/>
</dbReference>
<dbReference type="SUPFAM" id="SSF143631">
    <property type="entry name" value="ApbE-like"/>
    <property type="match status" value="1"/>
</dbReference>
<sequence>MSLFNQTDSPHPSDLLHRFSFGAMNTTVTCTLQCEDEENAAELERLTHHWFSHVEKRFSRFLPDSELCHLNVLAGERCMISSTMLEVLLLAQTYMQLTEGIFNPFVLDSLLQCGYDDSFERIQNRVIPTRTQAFHTGAPLNNLSLQIDRTMKSVKIPTHSSIDLGGIVKSWAVERIANFLRNQYQVKQGLINAGGDLTVWGRPTQANPSSTWQVAIDDPLRECRTAGILVLTEGAAASSGSRRRRWQSANGAMHHLIHPFTLRPSDSDVVQCTVAGEHAVDCEIWAKTICILGSVQGLALLAKKSDKAEALLFMKDGTIEFYGSKAAIGERWQQVQINRIHEAMNV</sequence>
<dbReference type="Proteomes" id="UP000275368">
    <property type="component" value="Chromosome"/>
</dbReference>
<dbReference type="Pfam" id="PF02424">
    <property type="entry name" value="ApbE"/>
    <property type="match status" value="1"/>
</dbReference>